<keyword evidence="7" id="KW-0808">Transferase</keyword>
<dbReference type="InterPro" id="IPR003613">
    <property type="entry name" value="Ubox_domain"/>
</dbReference>
<keyword evidence="10" id="KW-0413">Isomerase</keyword>
<evidence type="ECO:0000256" key="1">
    <source>
        <dbReference type="ARBA" id="ARBA00000900"/>
    </source>
</evidence>
<comment type="catalytic activity">
    <reaction evidence="1">
        <text>S-ubiquitinyl-[E2 ubiquitin-conjugating enzyme]-L-cysteine + [acceptor protein]-L-lysine = [E2 ubiquitin-conjugating enzyme]-L-cysteine + N(6)-ubiquitinyl-[acceptor protein]-L-lysine.</text>
        <dbReference type="EC" id="2.3.2.27"/>
    </reaction>
</comment>
<evidence type="ECO:0000256" key="6">
    <source>
        <dbReference type="ARBA" id="ARBA00007930"/>
    </source>
</evidence>
<evidence type="ECO:0000256" key="10">
    <source>
        <dbReference type="ARBA" id="ARBA00023235"/>
    </source>
</evidence>
<dbReference type="GO" id="GO:0003755">
    <property type="term" value="F:peptidyl-prolyl cis-trans isomerase activity"/>
    <property type="evidence" value="ECO:0007669"/>
    <property type="project" value="UniProtKB-KW"/>
</dbReference>
<evidence type="ECO:0008006" key="16">
    <source>
        <dbReference type="Google" id="ProtNLM"/>
    </source>
</evidence>
<dbReference type="GO" id="GO:0000209">
    <property type="term" value="P:protein polyubiquitination"/>
    <property type="evidence" value="ECO:0007669"/>
    <property type="project" value="TreeGrafter"/>
</dbReference>
<protein>
    <recommendedName>
        <fullName evidence="16">Peptidylprolyl isomerase</fullName>
    </recommendedName>
</protein>
<dbReference type="Gene3D" id="3.30.40.10">
    <property type="entry name" value="Zinc/RING finger domain, C3HC4 (zinc finger)"/>
    <property type="match status" value="1"/>
</dbReference>
<name>A0A9P6B4J9_9AGAM</name>
<dbReference type="InterPro" id="IPR044666">
    <property type="entry name" value="Cyclophilin_A-like"/>
</dbReference>
<dbReference type="GO" id="GO:0006457">
    <property type="term" value="P:protein folding"/>
    <property type="evidence" value="ECO:0007669"/>
    <property type="project" value="InterPro"/>
</dbReference>
<keyword evidence="15" id="KW-1185">Reference proteome</keyword>
<evidence type="ECO:0000256" key="2">
    <source>
        <dbReference type="ARBA" id="ARBA00000971"/>
    </source>
</evidence>
<dbReference type="PRINTS" id="PR00153">
    <property type="entry name" value="CSAPPISMRASE"/>
</dbReference>
<proteinExistence type="inferred from homology"/>
<evidence type="ECO:0000256" key="8">
    <source>
        <dbReference type="ARBA" id="ARBA00022786"/>
    </source>
</evidence>
<evidence type="ECO:0000259" key="13">
    <source>
        <dbReference type="PROSITE" id="PS51698"/>
    </source>
</evidence>
<evidence type="ECO:0000256" key="11">
    <source>
        <dbReference type="ARBA" id="ARBA00023242"/>
    </source>
</evidence>
<dbReference type="Proteomes" id="UP000886523">
    <property type="component" value="Unassembled WGS sequence"/>
</dbReference>
<evidence type="ECO:0000313" key="15">
    <source>
        <dbReference type="Proteomes" id="UP000886523"/>
    </source>
</evidence>
<dbReference type="GO" id="GO:0061630">
    <property type="term" value="F:ubiquitin protein ligase activity"/>
    <property type="evidence" value="ECO:0007669"/>
    <property type="project" value="UniProtKB-EC"/>
</dbReference>
<comment type="catalytic activity">
    <reaction evidence="2">
        <text>[protein]-peptidylproline (omega=180) = [protein]-peptidylproline (omega=0)</text>
        <dbReference type="Rhea" id="RHEA:16237"/>
        <dbReference type="Rhea" id="RHEA-COMP:10747"/>
        <dbReference type="Rhea" id="RHEA-COMP:10748"/>
        <dbReference type="ChEBI" id="CHEBI:83833"/>
        <dbReference type="ChEBI" id="CHEBI:83834"/>
        <dbReference type="EC" id="5.2.1.8"/>
    </reaction>
</comment>
<dbReference type="SUPFAM" id="SSF57850">
    <property type="entry name" value="RING/U-box"/>
    <property type="match status" value="1"/>
</dbReference>
<dbReference type="PROSITE" id="PS51698">
    <property type="entry name" value="U_BOX"/>
    <property type="match status" value="1"/>
</dbReference>
<dbReference type="Pfam" id="PF00160">
    <property type="entry name" value="Pro_isomerase"/>
    <property type="match status" value="1"/>
</dbReference>
<dbReference type="OrthoDB" id="407558at2759"/>
<evidence type="ECO:0000256" key="5">
    <source>
        <dbReference type="ARBA" id="ARBA00004906"/>
    </source>
</evidence>
<dbReference type="InterPro" id="IPR002130">
    <property type="entry name" value="Cyclophilin-type_PPIase_dom"/>
</dbReference>
<dbReference type="CDD" id="cd16663">
    <property type="entry name" value="RING-Ubox_PPIL2"/>
    <property type="match status" value="1"/>
</dbReference>
<dbReference type="PANTHER" id="PTHR45625">
    <property type="entry name" value="PEPTIDYL-PROLYL CIS-TRANS ISOMERASE-RELATED"/>
    <property type="match status" value="1"/>
</dbReference>
<reference evidence="14" key="1">
    <citation type="journal article" date="2020" name="Nat. Commun.">
        <title>Large-scale genome sequencing of mycorrhizal fungi provides insights into the early evolution of symbiotic traits.</title>
        <authorList>
            <person name="Miyauchi S."/>
            <person name="Kiss E."/>
            <person name="Kuo A."/>
            <person name="Drula E."/>
            <person name="Kohler A."/>
            <person name="Sanchez-Garcia M."/>
            <person name="Morin E."/>
            <person name="Andreopoulos B."/>
            <person name="Barry K.W."/>
            <person name="Bonito G."/>
            <person name="Buee M."/>
            <person name="Carver A."/>
            <person name="Chen C."/>
            <person name="Cichocki N."/>
            <person name="Clum A."/>
            <person name="Culley D."/>
            <person name="Crous P.W."/>
            <person name="Fauchery L."/>
            <person name="Girlanda M."/>
            <person name="Hayes R.D."/>
            <person name="Keri Z."/>
            <person name="LaButti K."/>
            <person name="Lipzen A."/>
            <person name="Lombard V."/>
            <person name="Magnuson J."/>
            <person name="Maillard F."/>
            <person name="Murat C."/>
            <person name="Nolan M."/>
            <person name="Ohm R.A."/>
            <person name="Pangilinan J."/>
            <person name="Pereira M.F."/>
            <person name="Perotto S."/>
            <person name="Peter M."/>
            <person name="Pfister S."/>
            <person name="Riley R."/>
            <person name="Sitrit Y."/>
            <person name="Stielow J.B."/>
            <person name="Szollosi G."/>
            <person name="Zifcakova L."/>
            <person name="Stursova M."/>
            <person name="Spatafora J.W."/>
            <person name="Tedersoo L."/>
            <person name="Vaario L.M."/>
            <person name="Yamada A."/>
            <person name="Yan M."/>
            <person name="Wang P."/>
            <person name="Xu J."/>
            <person name="Bruns T."/>
            <person name="Baldrian P."/>
            <person name="Vilgalys R."/>
            <person name="Dunand C."/>
            <person name="Henrissat B."/>
            <person name="Grigoriev I.V."/>
            <person name="Hibbett D."/>
            <person name="Nagy L.G."/>
            <person name="Martin F.M."/>
        </authorList>
    </citation>
    <scope>NUCLEOTIDE SEQUENCE</scope>
    <source>
        <strain evidence="14">UP504</strain>
    </source>
</reference>
<dbReference type="PROSITE" id="PS00170">
    <property type="entry name" value="CSA_PPIASE_1"/>
    <property type="match status" value="1"/>
</dbReference>
<dbReference type="InterPro" id="IPR013083">
    <property type="entry name" value="Znf_RING/FYVE/PHD"/>
</dbReference>
<comment type="function">
    <text evidence="3">May catalyze the cis-trans isomerization of proline imidic peptide bonds in oligopeptides thereby assisting the folding of proteins. May also function as a chaperone, playing a role in intracellular transport of proteins. May also have a protein ubiquitin ligase activity acting as an E3 ubiquitin protein ligase or as a ubiquitin-ubiquitin ligase promoting elongation of ubiquitin chains on proteins.</text>
</comment>
<comment type="subcellular location">
    <subcellularLocation>
        <location evidence="4">Nucleus</location>
    </subcellularLocation>
</comment>
<dbReference type="InterPro" id="IPR026951">
    <property type="entry name" value="PPIL2_U-box_dom"/>
</dbReference>
<comment type="similarity">
    <text evidence="6">Belongs to the cyclophilin-type PPIase family. PPIL2 subfamily.</text>
</comment>
<evidence type="ECO:0000259" key="12">
    <source>
        <dbReference type="PROSITE" id="PS50072"/>
    </source>
</evidence>
<comment type="caution">
    <text evidence="14">The sequence shown here is derived from an EMBL/GenBank/DDBJ whole genome shotgun (WGS) entry which is preliminary data.</text>
</comment>
<evidence type="ECO:0000313" key="14">
    <source>
        <dbReference type="EMBL" id="KAF9517588.1"/>
    </source>
</evidence>
<evidence type="ECO:0000256" key="7">
    <source>
        <dbReference type="ARBA" id="ARBA00022679"/>
    </source>
</evidence>
<keyword evidence="11" id="KW-0539">Nucleus</keyword>
<dbReference type="InterPro" id="IPR020892">
    <property type="entry name" value="Cyclophilin-type_PPIase_CS"/>
</dbReference>
<comment type="pathway">
    <text evidence="5">Protein modification; protein ubiquitination.</text>
</comment>
<dbReference type="EMBL" id="MU128931">
    <property type="protein sequence ID" value="KAF9517588.1"/>
    <property type="molecule type" value="Genomic_DNA"/>
</dbReference>
<dbReference type="SMART" id="SM00504">
    <property type="entry name" value="Ubox"/>
    <property type="match status" value="1"/>
</dbReference>
<feature type="domain" description="U-box" evidence="13">
    <location>
        <begin position="40"/>
        <end position="118"/>
    </location>
</feature>
<dbReference type="PROSITE" id="PS50072">
    <property type="entry name" value="CSA_PPIASE_2"/>
    <property type="match status" value="1"/>
</dbReference>
<feature type="domain" description="PPIase cyclophilin-type" evidence="12">
    <location>
        <begin position="294"/>
        <end position="440"/>
    </location>
</feature>
<sequence length="557" mass="60247">MGHGANDKLYITHAEHAGLHGAHGPSTGYKHKAEAPHPGSRVPFDSCAISFQPFSHPVCARNADGNGTVFDLLNIVPWLKNHNNTHPATGGPLLPSDLIALHYSRNANGELHDPVTFKIFSEHSHIVAIATTGNVFLWESVKQFSSAGKDLISDVAFTKEDIITLQDPHNFGDPRPATSSITTVASNKLVKQAKTDEEGSLPISLAGKPNSTIPDTSKLAAAKIAAQQPYNISPYSTGQTGASLTSTAVAPRTETDVALFDEEELMYDDISRVRKEKDRAKRRAYVRMVTNMGGSLNLELFCEKAPKTCYNFLMLARQGKYDNCPFHRLMPGFMVQGGDPTGTGRGGESYWGTPFRDEYDLKGAEKHSDRGMLSMANKGFGTNGSQFFITFRATPHLDGKHTVFGKLVGGEDVLAAIERVPVQPKTERPLKPITITEVVIYADPFEDYKQRLARKLQAKAQDSSSSALASTIPLSSASASASGIGAPPKKRDDVNWFGVKLGEEKKNTSTSVASDEAGVGKYLKLSSAVGAKRSADPGGTEELKKKRKLGFGNFEAW</sequence>
<dbReference type="InterPro" id="IPR029000">
    <property type="entry name" value="Cyclophilin-like_dom_sf"/>
</dbReference>
<dbReference type="FunFam" id="2.40.100.10:FF:000014">
    <property type="entry name" value="Peptidyl-prolyl cis-trans isomerase cyp65"/>
    <property type="match status" value="1"/>
</dbReference>
<evidence type="ECO:0000256" key="4">
    <source>
        <dbReference type="ARBA" id="ARBA00004123"/>
    </source>
</evidence>
<dbReference type="Gene3D" id="2.40.100.10">
    <property type="entry name" value="Cyclophilin-like"/>
    <property type="match status" value="1"/>
</dbReference>
<evidence type="ECO:0000256" key="3">
    <source>
        <dbReference type="ARBA" id="ARBA00003697"/>
    </source>
</evidence>
<gene>
    <name evidence="14" type="ORF">BS47DRAFT_1326404</name>
</gene>
<keyword evidence="8" id="KW-0833">Ubl conjugation pathway</keyword>
<evidence type="ECO:0000256" key="9">
    <source>
        <dbReference type="ARBA" id="ARBA00023110"/>
    </source>
</evidence>
<accession>A0A9P6B4J9</accession>
<dbReference type="AlphaFoldDB" id="A0A9P6B4J9"/>
<dbReference type="SUPFAM" id="SSF50891">
    <property type="entry name" value="Cyclophilin-like"/>
    <property type="match status" value="1"/>
</dbReference>
<dbReference type="GO" id="GO:0071013">
    <property type="term" value="C:catalytic step 2 spliceosome"/>
    <property type="evidence" value="ECO:0007669"/>
    <property type="project" value="TreeGrafter"/>
</dbReference>
<keyword evidence="9" id="KW-0697">Rotamase</keyword>
<dbReference type="PANTHER" id="PTHR45625:SF1">
    <property type="entry name" value="RING-TYPE E3 UBIQUITIN-PROTEIN LIGASE PPIL2"/>
    <property type="match status" value="1"/>
</dbReference>
<organism evidence="14 15">
    <name type="scientific">Hydnum rufescens UP504</name>
    <dbReference type="NCBI Taxonomy" id="1448309"/>
    <lineage>
        <taxon>Eukaryota</taxon>
        <taxon>Fungi</taxon>
        <taxon>Dikarya</taxon>
        <taxon>Basidiomycota</taxon>
        <taxon>Agaricomycotina</taxon>
        <taxon>Agaricomycetes</taxon>
        <taxon>Cantharellales</taxon>
        <taxon>Hydnaceae</taxon>
        <taxon>Hydnum</taxon>
    </lineage>
</organism>